<dbReference type="Pfam" id="PF00571">
    <property type="entry name" value="CBS"/>
    <property type="match status" value="1"/>
</dbReference>
<feature type="domain" description="CBS" evidence="3">
    <location>
        <begin position="29"/>
        <end position="89"/>
    </location>
</feature>
<dbReference type="InterPro" id="IPR046342">
    <property type="entry name" value="CBS_dom_sf"/>
</dbReference>
<dbReference type="KEGG" id="acab:QRX50_19970"/>
<accession>A0A9Y2N1B4</accession>
<dbReference type="RefSeq" id="WP_285973447.1">
    <property type="nucleotide sequence ID" value="NZ_CP127294.1"/>
</dbReference>
<feature type="compositionally biased region" description="Low complexity" evidence="2">
    <location>
        <begin position="150"/>
        <end position="162"/>
    </location>
</feature>
<dbReference type="PROSITE" id="PS51371">
    <property type="entry name" value="CBS"/>
    <property type="match status" value="1"/>
</dbReference>
<evidence type="ECO:0000256" key="1">
    <source>
        <dbReference type="PROSITE-ProRule" id="PRU00703"/>
    </source>
</evidence>
<sequence length="162" mass="17397">MAASADRLFPASALLTTPGFFRVNQLVPIDQDVVSVPVGTRVCDALETMRARDFDQLPVLTARGGVIGTFTYRSLARGLTHLRAQDDPLVAPVDDLVEDLQFVRSADEISAVLGSLEADRAVLVGDEENLIAVVTTDDLNASSGRRRGRSSCCRTSSSRFGT</sequence>
<dbReference type="SUPFAM" id="SSF54631">
    <property type="entry name" value="CBS-domain pair"/>
    <property type="match status" value="1"/>
</dbReference>
<evidence type="ECO:0000313" key="5">
    <source>
        <dbReference type="Proteomes" id="UP001236014"/>
    </source>
</evidence>
<dbReference type="AlphaFoldDB" id="A0A9Y2N1B4"/>
<gene>
    <name evidence="4" type="ORF">QRX50_19970</name>
</gene>
<protein>
    <submittedName>
        <fullName evidence="4">CBS domain-containing protein</fullName>
    </submittedName>
</protein>
<organism evidence="4 5">
    <name type="scientific">Amycolatopsis carbonis</name>
    <dbReference type="NCBI Taxonomy" id="715471"/>
    <lineage>
        <taxon>Bacteria</taxon>
        <taxon>Bacillati</taxon>
        <taxon>Actinomycetota</taxon>
        <taxon>Actinomycetes</taxon>
        <taxon>Pseudonocardiales</taxon>
        <taxon>Pseudonocardiaceae</taxon>
        <taxon>Amycolatopsis</taxon>
    </lineage>
</organism>
<dbReference type="Proteomes" id="UP001236014">
    <property type="component" value="Chromosome"/>
</dbReference>
<dbReference type="EMBL" id="CP127294">
    <property type="protein sequence ID" value="WIX82884.1"/>
    <property type="molecule type" value="Genomic_DNA"/>
</dbReference>
<name>A0A9Y2N1B4_9PSEU</name>
<feature type="region of interest" description="Disordered" evidence="2">
    <location>
        <begin position="142"/>
        <end position="162"/>
    </location>
</feature>
<reference evidence="4 5" key="1">
    <citation type="submission" date="2023-06" db="EMBL/GenBank/DDBJ databases">
        <authorList>
            <person name="Oyuntsetseg B."/>
            <person name="Kim S.B."/>
        </authorList>
    </citation>
    <scope>NUCLEOTIDE SEQUENCE [LARGE SCALE GENOMIC DNA]</scope>
    <source>
        <strain evidence="4 5">2-15</strain>
    </source>
</reference>
<evidence type="ECO:0000259" key="3">
    <source>
        <dbReference type="PROSITE" id="PS51371"/>
    </source>
</evidence>
<keyword evidence="1" id="KW-0129">CBS domain</keyword>
<evidence type="ECO:0000256" key="2">
    <source>
        <dbReference type="SAM" id="MobiDB-lite"/>
    </source>
</evidence>
<dbReference type="Gene3D" id="3.10.580.10">
    <property type="entry name" value="CBS-domain"/>
    <property type="match status" value="1"/>
</dbReference>
<evidence type="ECO:0000313" key="4">
    <source>
        <dbReference type="EMBL" id="WIX82884.1"/>
    </source>
</evidence>
<dbReference type="InterPro" id="IPR000644">
    <property type="entry name" value="CBS_dom"/>
</dbReference>
<keyword evidence="5" id="KW-1185">Reference proteome</keyword>
<proteinExistence type="predicted"/>